<name>A0ABR9QEH1_9BACI</name>
<gene>
    <name evidence="2" type="ORF">IMZ08_02310</name>
</gene>
<dbReference type="Proteomes" id="UP001516662">
    <property type="component" value="Unassembled WGS sequence"/>
</dbReference>
<dbReference type="InterPro" id="IPR022770">
    <property type="entry name" value="IucA/IucC-like_C"/>
</dbReference>
<reference evidence="2 3" key="1">
    <citation type="submission" date="2020-10" db="EMBL/GenBank/DDBJ databases">
        <title>Bacillus sp. HD4P25, an endophyte from a halophyte.</title>
        <authorList>
            <person name="Sun J.-Q."/>
        </authorList>
    </citation>
    <scope>NUCLEOTIDE SEQUENCE [LARGE SCALE GENOMIC DNA]</scope>
    <source>
        <strain evidence="2 3">YIM 93174</strain>
    </source>
</reference>
<feature type="domain" description="Aerobactin siderophore biosynthesis IucA/IucC-like C-terminal" evidence="1">
    <location>
        <begin position="81"/>
        <end position="176"/>
    </location>
</feature>
<evidence type="ECO:0000313" key="3">
    <source>
        <dbReference type="Proteomes" id="UP001516662"/>
    </source>
</evidence>
<organism evidence="2 3">
    <name type="scientific">Litchfieldia luteola</name>
    <dbReference type="NCBI Taxonomy" id="682179"/>
    <lineage>
        <taxon>Bacteria</taxon>
        <taxon>Bacillati</taxon>
        <taxon>Bacillota</taxon>
        <taxon>Bacilli</taxon>
        <taxon>Bacillales</taxon>
        <taxon>Bacillaceae</taxon>
        <taxon>Litchfieldia</taxon>
    </lineage>
</organism>
<evidence type="ECO:0000259" key="1">
    <source>
        <dbReference type="Pfam" id="PF06276"/>
    </source>
</evidence>
<comment type="caution">
    <text evidence="2">The sequence shown here is derived from an EMBL/GenBank/DDBJ whole genome shotgun (WGS) entry which is preliminary data.</text>
</comment>
<proteinExistence type="predicted"/>
<sequence length="256" mass="30479">MVKKLQHDELEQLKNFRLTEESYLSELSISVKGLLNKTELHPFLRKLQEILKSPTLKVTASMLVKRYGFFAVLSLYSMTILNKGLNVKMDNISLENNEEKELSVWLPNFRLEDLEVSEAESDRTVWRDEYLKMLFSEHIFKIVFTLSKETKISKLVLWENIAIYIFWLYDMLLEDESFSDRRDQIKEDYLYVVEKAPGDLFGPYNKNPLSRYYTPKTFFPEHDKEIRVRKTCCFYYQTTDAKDDHCLTCPITCKRK</sequence>
<evidence type="ECO:0000313" key="2">
    <source>
        <dbReference type="EMBL" id="MBE4906891.1"/>
    </source>
</evidence>
<dbReference type="EMBL" id="JADCLJ010000007">
    <property type="protein sequence ID" value="MBE4906891.1"/>
    <property type="molecule type" value="Genomic_DNA"/>
</dbReference>
<accession>A0ABR9QEH1</accession>
<dbReference type="RefSeq" id="WP_193534385.1">
    <property type="nucleotide sequence ID" value="NZ_JADCLJ010000007.1"/>
</dbReference>
<keyword evidence="3" id="KW-1185">Reference proteome</keyword>
<dbReference type="Pfam" id="PF06276">
    <property type="entry name" value="FhuF"/>
    <property type="match status" value="1"/>
</dbReference>
<protein>
    <submittedName>
        <fullName evidence="2">(2Fe-2S)-binding protein</fullName>
    </submittedName>
</protein>